<proteinExistence type="predicted"/>
<dbReference type="EMBL" id="JACIEN010000004">
    <property type="protein sequence ID" value="MBB4018333.1"/>
    <property type="molecule type" value="Genomic_DNA"/>
</dbReference>
<dbReference type="Proteomes" id="UP000577362">
    <property type="component" value="Unassembled WGS sequence"/>
</dbReference>
<organism evidence="2 3">
    <name type="scientific">Chelatococcus caeni</name>
    <dbReference type="NCBI Taxonomy" id="1348468"/>
    <lineage>
        <taxon>Bacteria</taxon>
        <taxon>Pseudomonadati</taxon>
        <taxon>Pseudomonadota</taxon>
        <taxon>Alphaproteobacteria</taxon>
        <taxon>Hyphomicrobiales</taxon>
        <taxon>Chelatococcaceae</taxon>
        <taxon>Chelatococcus</taxon>
    </lineage>
</organism>
<dbReference type="AlphaFoldDB" id="A0A840C0M0"/>
<evidence type="ECO:0000256" key="1">
    <source>
        <dbReference type="SAM" id="MobiDB-lite"/>
    </source>
</evidence>
<feature type="compositionally biased region" description="Low complexity" evidence="1">
    <location>
        <begin position="559"/>
        <end position="572"/>
    </location>
</feature>
<feature type="compositionally biased region" description="Low complexity" evidence="1">
    <location>
        <begin position="168"/>
        <end position="180"/>
    </location>
</feature>
<protein>
    <submittedName>
        <fullName evidence="2">Uncharacterized protein</fullName>
    </submittedName>
</protein>
<gene>
    <name evidence="2" type="ORF">GGR16_003380</name>
</gene>
<feature type="compositionally biased region" description="Polar residues" evidence="1">
    <location>
        <begin position="573"/>
        <end position="582"/>
    </location>
</feature>
<feature type="compositionally biased region" description="Low complexity" evidence="1">
    <location>
        <begin position="119"/>
        <end position="137"/>
    </location>
</feature>
<sequence length="582" mass="60928">MPQQMSFNPLLSTMRAAIDRHNEWMEKHPRPQRRSKSAPRPSTGDQRAGVALIGMVVLAHLGETSAAISGGARGLDGRGGHAGEPGPPRPGDGATAGKAPGASRGFNETALAPGAAGPSTSRNAAAMSAASASPIGSLRAQEAPPPSASSGPAGGRAVTRSQSLSELAGPARTVRAPRAAAAEPVRAGVQFKSFAEIRNEILSAMPLEQRVKFELPFNGKIAGGRALLLEKAAKKLFHKQFDEYIRTKVPTVSSVLAQCYAGAAGITDAHLNHIPNSIWQINKISQYHFGPLMLHRNVDLTRHMNMPAYIVDAPNGKFLFVSPDGKPSIVGGQLAWRQSNRALLRLLAVEPGDFHLGRSYLRRDVEARANTQRQAIRQLVEEKITGAIVRHIRELEQKSEPSEWKAKLEVVEEILEGAALAATLLAAPVLMPEGLAADAVIEAAEAMEAEGALAEGAGASAIASEVDMAEAGAPEIIGGDAAQVPEEAGELTETETLLRCRRGNGCAKTSAVAAPDPAHILNGAYADVAARHGLTTEAVSNIIDSEAAETIPNSFTGGSPAAPFAARRPSPRVTSTTISSPS</sequence>
<name>A0A840C0M0_9HYPH</name>
<feature type="region of interest" description="Disordered" evidence="1">
    <location>
        <begin position="69"/>
        <end position="180"/>
    </location>
</feature>
<feature type="region of interest" description="Disordered" evidence="1">
    <location>
        <begin position="24"/>
        <end position="46"/>
    </location>
</feature>
<evidence type="ECO:0000313" key="2">
    <source>
        <dbReference type="EMBL" id="MBB4018333.1"/>
    </source>
</evidence>
<feature type="region of interest" description="Disordered" evidence="1">
    <location>
        <begin position="553"/>
        <end position="582"/>
    </location>
</feature>
<reference evidence="2 3" key="1">
    <citation type="submission" date="2020-08" db="EMBL/GenBank/DDBJ databases">
        <title>Genomic Encyclopedia of Type Strains, Phase IV (KMG-IV): sequencing the most valuable type-strain genomes for metagenomic binning, comparative biology and taxonomic classification.</title>
        <authorList>
            <person name="Goeker M."/>
        </authorList>
    </citation>
    <scope>NUCLEOTIDE SEQUENCE [LARGE SCALE GENOMIC DNA]</scope>
    <source>
        <strain evidence="2 3">DSM 103737</strain>
    </source>
</reference>
<comment type="caution">
    <text evidence="2">The sequence shown here is derived from an EMBL/GenBank/DDBJ whole genome shotgun (WGS) entry which is preliminary data.</text>
</comment>
<keyword evidence="3" id="KW-1185">Reference proteome</keyword>
<evidence type="ECO:0000313" key="3">
    <source>
        <dbReference type="Proteomes" id="UP000577362"/>
    </source>
</evidence>
<dbReference type="RefSeq" id="WP_183317321.1">
    <property type="nucleotide sequence ID" value="NZ_JACIEN010000004.1"/>
</dbReference>
<accession>A0A840C0M0</accession>